<dbReference type="EMBL" id="CAJJDM010000140">
    <property type="protein sequence ID" value="CAD8108460.1"/>
    <property type="molecule type" value="Genomic_DNA"/>
</dbReference>
<dbReference type="AlphaFoldDB" id="A0A8S1PZ20"/>
<dbReference type="OMA" id="PFESNEM"/>
<sequence>MQNNNLEQSFANYVNKLNSYSVLKINQDSQNKFGSSNLPKLIVPTPFESNEMLNHLERAKFPKKTDLNKTIWIELKQEGTKSYNKLTNELFQQLEPKSVKLNTTVQRLNFRKFQLKIPKSQQQLMRSRQKYLDQLLIGQQRIIKTEF</sequence>
<protein>
    <submittedName>
        <fullName evidence="1">Uncharacterized protein</fullName>
    </submittedName>
</protein>
<organism evidence="1 2">
    <name type="scientific">Paramecium primaurelia</name>
    <dbReference type="NCBI Taxonomy" id="5886"/>
    <lineage>
        <taxon>Eukaryota</taxon>
        <taxon>Sar</taxon>
        <taxon>Alveolata</taxon>
        <taxon>Ciliophora</taxon>
        <taxon>Intramacronucleata</taxon>
        <taxon>Oligohymenophorea</taxon>
        <taxon>Peniculida</taxon>
        <taxon>Parameciidae</taxon>
        <taxon>Paramecium</taxon>
    </lineage>
</organism>
<keyword evidence="2" id="KW-1185">Reference proteome</keyword>
<name>A0A8S1PZ20_PARPR</name>
<accession>A0A8S1PZ20</accession>
<gene>
    <name evidence="1" type="ORF">PPRIM_AZ9-3.1.T1370071</name>
</gene>
<reference evidence="1" key="1">
    <citation type="submission" date="2021-01" db="EMBL/GenBank/DDBJ databases">
        <authorList>
            <consortium name="Genoscope - CEA"/>
            <person name="William W."/>
        </authorList>
    </citation>
    <scope>NUCLEOTIDE SEQUENCE</scope>
</reference>
<evidence type="ECO:0000313" key="1">
    <source>
        <dbReference type="EMBL" id="CAD8108460.1"/>
    </source>
</evidence>
<dbReference type="Proteomes" id="UP000688137">
    <property type="component" value="Unassembled WGS sequence"/>
</dbReference>
<comment type="caution">
    <text evidence="1">The sequence shown here is derived from an EMBL/GenBank/DDBJ whole genome shotgun (WGS) entry which is preliminary data.</text>
</comment>
<evidence type="ECO:0000313" key="2">
    <source>
        <dbReference type="Proteomes" id="UP000688137"/>
    </source>
</evidence>
<proteinExistence type="predicted"/>